<sequence>MVGAGNHRFGATSQSICSADIAAGSPGTGGGTNTDLLLFYLIAFALLSLLQDGGEGWRMGTAAGLPFSLGAAEVKCQPACSLRGCITRPGEWKGQHSALPVSFIPGESVLLQPVFETFVVTASSPPSCPAGSCIRRKLLAEEAGATSRASEVLAAKSVSFCTLQEMEACASTAKKRVLPPWMIARVAEQRETMPPARPKRRKKAAEAGTVTVYCMNEAELVTVALGILAENLKCKEREDKVLSESEEEQGCQQLQIDPQWSPASTNGSRTPKSGSKSQTEALDCADRTVSEDEDDDVLKYVREIFFT</sequence>
<feature type="compositionally biased region" description="Polar residues" evidence="1">
    <location>
        <begin position="250"/>
        <end position="280"/>
    </location>
</feature>
<dbReference type="STRING" id="38654.A0A1U7RUM6"/>
<feature type="region of interest" description="Disordered" evidence="1">
    <location>
        <begin position="245"/>
        <end position="292"/>
    </location>
</feature>
<dbReference type="GO" id="GO:2001033">
    <property type="term" value="P:negative regulation of double-strand break repair via nonhomologous end joining"/>
    <property type="evidence" value="ECO:0007669"/>
    <property type="project" value="InterPro"/>
</dbReference>
<dbReference type="PANTHER" id="PTHR14566:SF0">
    <property type="entry name" value="CELL CYCLE REGULATOR OF NON-HOMOLOGOUS END JOINING"/>
    <property type="match status" value="1"/>
</dbReference>
<dbReference type="AlphaFoldDB" id="A0A1U7RUM6"/>
<proteinExistence type="predicted"/>
<keyword evidence="2" id="KW-1185">Reference proteome</keyword>
<dbReference type="KEGG" id="asn:102370471"/>
<dbReference type="GO" id="GO:0005634">
    <property type="term" value="C:nucleus"/>
    <property type="evidence" value="ECO:0007669"/>
    <property type="project" value="TreeGrafter"/>
</dbReference>
<evidence type="ECO:0000313" key="2">
    <source>
        <dbReference type="Proteomes" id="UP000189705"/>
    </source>
</evidence>
<dbReference type="PANTHER" id="PTHR14566">
    <property type="entry name" value="CELL CYCLE REGULATOR OF NON-HOMOLOGOUS END JOINING"/>
    <property type="match status" value="1"/>
</dbReference>
<dbReference type="GeneID" id="102370471"/>
<dbReference type="eggNOG" id="ENOG502SEX2">
    <property type="taxonomic scope" value="Eukaryota"/>
</dbReference>
<organism evidence="2 3">
    <name type="scientific">Alligator sinensis</name>
    <name type="common">Chinese alligator</name>
    <dbReference type="NCBI Taxonomy" id="38654"/>
    <lineage>
        <taxon>Eukaryota</taxon>
        <taxon>Metazoa</taxon>
        <taxon>Chordata</taxon>
        <taxon>Craniata</taxon>
        <taxon>Vertebrata</taxon>
        <taxon>Euteleostomi</taxon>
        <taxon>Archelosauria</taxon>
        <taxon>Archosauria</taxon>
        <taxon>Crocodylia</taxon>
        <taxon>Alligatoridae</taxon>
        <taxon>Alligatorinae</taxon>
        <taxon>Alligator</taxon>
    </lineage>
</organism>
<dbReference type="InParanoid" id="A0A1U7RUM6"/>
<evidence type="ECO:0000256" key="1">
    <source>
        <dbReference type="SAM" id="MobiDB-lite"/>
    </source>
</evidence>
<dbReference type="GO" id="GO:0006303">
    <property type="term" value="P:double-strand break repair via nonhomologous end joining"/>
    <property type="evidence" value="ECO:0007669"/>
    <property type="project" value="TreeGrafter"/>
</dbReference>
<accession>A0A1U7RUM6</accession>
<dbReference type="Proteomes" id="UP000189705">
    <property type="component" value="Unplaced"/>
</dbReference>
<dbReference type="GO" id="GO:0005737">
    <property type="term" value="C:cytoplasm"/>
    <property type="evidence" value="ECO:0007669"/>
    <property type="project" value="TreeGrafter"/>
</dbReference>
<gene>
    <name evidence="3" type="primary">CYREN</name>
</gene>
<dbReference type="InterPro" id="IPR028278">
    <property type="entry name" value="MRI"/>
</dbReference>
<dbReference type="RefSeq" id="XP_006024262.2">
    <property type="nucleotide sequence ID" value="XM_006024200.3"/>
</dbReference>
<reference evidence="3" key="1">
    <citation type="submission" date="2025-08" db="UniProtKB">
        <authorList>
            <consortium name="RefSeq"/>
        </authorList>
    </citation>
    <scope>IDENTIFICATION</scope>
</reference>
<evidence type="ECO:0000313" key="3">
    <source>
        <dbReference type="RefSeq" id="XP_006024262.2"/>
    </source>
</evidence>
<dbReference type="CTD" id="78996"/>
<dbReference type="Pfam" id="PF15325">
    <property type="entry name" value="MRI"/>
    <property type="match status" value="1"/>
</dbReference>
<name>A0A1U7RUM6_ALLSI</name>
<protein>
    <submittedName>
        <fullName evidence="3">Cell cycle regulator of non-homologous end joining isoform X1</fullName>
    </submittedName>
</protein>